<sequence length="229" mass="26267">MIILLILLSTAASAVTSSAISNFKNHYDDPAILRNETWPKINFPYESDTTDRVYLWDESSKTLIDLKLSGQSKFSASLNQLFKSVSTVDTQGNLITSSIIVTSLNSNKTIMYLANQKDCISEDVKIEITVKEFIDRAFDPQYYPTFHFAGQHAPVWDQETLYNVINDVNSQGKIRSSFFYRIDTGSLRYNAVYSDKTQVYDFGQGYVQTNFTIKDFQIKECPQNRQFFE</sequence>
<reference evidence="2 3" key="1">
    <citation type="submission" date="2014-06" db="EMBL/GenBank/DDBJ databases">
        <authorList>
            <person name="Swart Estienne"/>
        </authorList>
    </citation>
    <scope>NUCLEOTIDE SEQUENCE [LARGE SCALE GENOMIC DNA]</scope>
    <source>
        <strain evidence="2 3">130c</strain>
    </source>
</reference>
<dbReference type="Proteomes" id="UP000039865">
    <property type="component" value="Unassembled WGS sequence"/>
</dbReference>
<feature type="chain" id="PRO_5001729511" evidence="1">
    <location>
        <begin position="20"/>
        <end position="229"/>
    </location>
</feature>
<organism evidence="2 3">
    <name type="scientific">Stylonychia lemnae</name>
    <name type="common">Ciliate</name>
    <dbReference type="NCBI Taxonomy" id="5949"/>
    <lineage>
        <taxon>Eukaryota</taxon>
        <taxon>Sar</taxon>
        <taxon>Alveolata</taxon>
        <taxon>Ciliophora</taxon>
        <taxon>Intramacronucleata</taxon>
        <taxon>Spirotrichea</taxon>
        <taxon>Stichotrichia</taxon>
        <taxon>Sporadotrichida</taxon>
        <taxon>Oxytrichidae</taxon>
        <taxon>Stylonychinae</taxon>
        <taxon>Stylonychia</taxon>
    </lineage>
</organism>
<name>A0A078AMS6_STYLE</name>
<proteinExistence type="predicted"/>
<evidence type="ECO:0000256" key="1">
    <source>
        <dbReference type="SAM" id="SignalP"/>
    </source>
</evidence>
<keyword evidence="1" id="KW-0732">Signal</keyword>
<protein>
    <submittedName>
        <fullName evidence="2">Uncharacterized protein</fullName>
    </submittedName>
</protein>
<accession>A0A078AMS6</accession>
<keyword evidence="3" id="KW-1185">Reference proteome</keyword>
<dbReference type="InParanoid" id="A0A078AMS6"/>
<feature type="signal peptide" evidence="1">
    <location>
        <begin position="1"/>
        <end position="19"/>
    </location>
</feature>
<dbReference type="AlphaFoldDB" id="A0A078AMS6"/>
<gene>
    <name evidence="2" type="primary">Contig8970.g9591</name>
    <name evidence="2" type="ORF">STYLEM_12263</name>
</gene>
<evidence type="ECO:0000313" key="2">
    <source>
        <dbReference type="EMBL" id="CDW83221.1"/>
    </source>
</evidence>
<dbReference type="EMBL" id="CCKQ01011652">
    <property type="protein sequence ID" value="CDW83221.1"/>
    <property type="molecule type" value="Genomic_DNA"/>
</dbReference>
<evidence type="ECO:0000313" key="3">
    <source>
        <dbReference type="Proteomes" id="UP000039865"/>
    </source>
</evidence>